<evidence type="ECO:0000256" key="1">
    <source>
        <dbReference type="ARBA" id="ARBA00022617"/>
    </source>
</evidence>
<dbReference type="KEGG" id="gau:GAU_3763"/>
<evidence type="ECO:0000256" key="5">
    <source>
        <dbReference type="RuleBase" id="RU000356"/>
    </source>
</evidence>
<gene>
    <name evidence="7" type="ordered locus">GAU_3763</name>
</gene>
<organism evidence="7 8">
    <name type="scientific">Gemmatimonas aurantiaca (strain DSM 14586 / JCM 11422 / NBRC 100505 / T-27)</name>
    <dbReference type="NCBI Taxonomy" id="379066"/>
    <lineage>
        <taxon>Bacteria</taxon>
        <taxon>Pseudomonadati</taxon>
        <taxon>Gemmatimonadota</taxon>
        <taxon>Gemmatimonadia</taxon>
        <taxon>Gemmatimonadales</taxon>
        <taxon>Gemmatimonadaceae</taxon>
        <taxon>Gemmatimonas</taxon>
    </lineage>
</organism>
<dbReference type="PROSITE" id="PS01033">
    <property type="entry name" value="GLOBIN"/>
    <property type="match status" value="1"/>
</dbReference>
<dbReference type="GO" id="GO:0046872">
    <property type="term" value="F:metal ion binding"/>
    <property type="evidence" value="ECO:0007669"/>
    <property type="project" value="UniProtKB-KW"/>
</dbReference>
<evidence type="ECO:0000313" key="7">
    <source>
        <dbReference type="EMBL" id="BAH40805.1"/>
    </source>
</evidence>
<evidence type="ECO:0000256" key="2">
    <source>
        <dbReference type="ARBA" id="ARBA00022621"/>
    </source>
</evidence>
<keyword evidence="5" id="KW-0813">Transport</keyword>
<reference evidence="8" key="1">
    <citation type="submission" date="2006-03" db="EMBL/GenBank/DDBJ databases">
        <title>Complete genome sequence of Gemmatimonas aurantiaca T-27 that represents a novel phylum Gemmatimonadetes.</title>
        <authorList>
            <person name="Takasaki K."/>
            <person name="Ichikawa N."/>
            <person name="Miura H."/>
            <person name="Matsushita S."/>
            <person name="Watanabe Y."/>
            <person name="Oguchi A."/>
            <person name="Ankai A."/>
            <person name="Yashiro I."/>
            <person name="Takahashi M."/>
            <person name="Terui Y."/>
            <person name="Fukui S."/>
            <person name="Yokoyama H."/>
            <person name="Tanikawa S."/>
            <person name="Hanada S."/>
            <person name="Kamagata Y."/>
            <person name="Fujita N."/>
        </authorList>
    </citation>
    <scope>NUCLEOTIDE SEQUENCE [LARGE SCALE GENOMIC DNA]</scope>
    <source>
        <strain evidence="8">T-27 / DSM 14586 / JCM 11422 / NBRC 100505</strain>
    </source>
</reference>
<dbReference type="InterPro" id="IPR012292">
    <property type="entry name" value="Globin/Proto"/>
</dbReference>
<dbReference type="SUPFAM" id="SSF46458">
    <property type="entry name" value="Globin-like"/>
    <property type="match status" value="1"/>
</dbReference>
<accession>C1AE78</accession>
<dbReference type="GO" id="GO:0019825">
    <property type="term" value="F:oxygen binding"/>
    <property type="evidence" value="ECO:0007669"/>
    <property type="project" value="InterPro"/>
</dbReference>
<dbReference type="CDD" id="cd12131">
    <property type="entry name" value="HGbI-like"/>
    <property type="match status" value="1"/>
</dbReference>
<dbReference type="GO" id="GO:0071500">
    <property type="term" value="P:cellular response to nitrosative stress"/>
    <property type="evidence" value="ECO:0007669"/>
    <property type="project" value="TreeGrafter"/>
</dbReference>
<evidence type="ECO:0000256" key="4">
    <source>
        <dbReference type="ARBA" id="ARBA00023004"/>
    </source>
</evidence>
<dbReference type="GO" id="GO:0005344">
    <property type="term" value="F:oxygen carrier activity"/>
    <property type="evidence" value="ECO:0007669"/>
    <property type="project" value="UniProtKB-KW"/>
</dbReference>
<dbReference type="Pfam" id="PF00042">
    <property type="entry name" value="Globin"/>
    <property type="match status" value="1"/>
</dbReference>
<proteinExistence type="inferred from homology"/>
<dbReference type="GO" id="GO:0020037">
    <property type="term" value="F:heme binding"/>
    <property type="evidence" value="ECO:0007669"/>
    <property type="project" value="InterPro"/>
</dbReference>
<dbReference type="Gene3D" id="1.10.490.10">
    <property type="entry name" value="Globins"/>
    <property type="match status" value="1"/>
</dbReference>
<dbReference type="PANTHER" id="PTHR43396">
    <property type="entry name" value="FLAVOHEMOPROTEIN"/>
    <property type="match status" value="1"/>
</dbReference>
<evidence type="ECO:0000313" key="8">
    <source>
        <dbReference type="Proteomes" id="UP000002209"/>
    </source>
</evidence>
<keyword evidence="4" id="KW-0408">Iron</keyword>
<feature type="domain" description="Globin" evidence="6">
    <location>
        <begin position="1"/>
        <end position="136"/>
    </location>
</feature>
<protein>
    <submittedName>
        <fullName evidence="7">Bacterial hemoglobin</fullName>
    </submittedName>
</protein>
<name>C1AE78_GEMAT</name>
<keyword evidence="2 5" id="KW-0561">Oxygen transport</keyword>
<evidence type="ECO:0000259" key="6">
    <source>
        <dbReference type="PROSITE" id="PS01033"/>
    </source>
</evidence>
<dbReference type="GO" id="GO:0008941">
    <property type="term" value="F:nitric oxide dioxygenase NAD(P)H activity"/>
    <property type="evidence" value="ECO:0007669"/>
    <property type="project" value="TreeGrafter"/>
</dbReference>
<sequence length="151" mass="16045">MMTADQIATIRSTWNLMGATTDAVAPLFYDRLFQRDPLLRALFTSTDMPAQGEKLAQTLAVVVRGLDHLDQLMPAVQALGRRHATYGVQDAHYDLVGAALLDTFADILGDAFTADARSAWATAYGALATVMQQAAASANAHATTHAAISAP</sequence>
<dbReference type="eggNOG" id="COG1017">
    <property type="taxonomic scope" value="Bacteria"/>
</dbReference>
<keyword evidence="8" id="KW-1185">Reference proteome</keyword>
<dbReference type="STRING" id="379066.GAU_3763"/>
<keyword evidence="1 5" id="KW-0349">Heme</keyword>
<dbReference type="GO" id="GO:0046210">
    <property type="term" value="P:nitric oxide catabolic process"/>
    <property type="evidence" value="ECO:0007669"/>
    <property type="project" value="TreeGrafter"/>
</dbReference>
<dbReference type="EMBL" id="AP009153">
    <property type="protein sequence ID" value="BAH40805.1"/>
    <property type="molecule type" value="Genomic_DNA"/>
</dbReference>
<comment type="similarity">
    <text evidence="5">Belongs to the globin family.</text>
</comment>
<dbReference type="GO" id="GO:0071949">
    <property type="term" value="F:FAD binding"/>
    <property type="evidence" value="ECO:0007669"/>
    <property type="project" value="TreeGrafter"/>
</dbReference>
<dbReference type="AlphaFoldDB" id="C1AE78"/>
<evidence type="ECO:0000256" key="3">
    <source>
        <dbReference type="ARBA" id="ARBA00022723"/>
    </source>
</evidence>
<dbReference type="HOGENOM" id="CLU_003827_13_3_0"/>
<dbReference type="InterPro" id="IPR009050">
    <property type="entry name" value="Globin-like_sf"/>
</dbReference>
<dbReference type="PANTHER" id="PTHR43396:SF3">
    <property type="entry name" value="FLAVOHEMOPROTEIN"/>
    <property type="match status" value="1"/>
</dbReference>
<dbReference type="InterPro" id="IPR000971">
    <property type="entry name" value="Globin"/>
</dbReference>
<keyword evidence="3" id="KW-0479">Metal-binding</keyword>
<dbReference type="Proteomes" id="UP000002209">
    <property type="component" value="Chromosome"/>
</dbReference>